<evidence type="ECO:0000313" key="3">
    <source>
        <dbReference type="Proteomes" id="UP001055247"/>
    </source>
</evidence>
<reference evidence="2" key="2">
    <citation type="submission" date="2021-08" db="EMBL/GenBank/DDBJ databases">
        <authorList>
            <person name="Tani A."/>
            <person name="Ola A."/>
            <person name="Ogura Y."/>
            <person name="Katsura K."/>
            <person name="Hayashi T."/>
        </authorList>
    </citation>
    <scope>NUCLEOTIDE SEQUENCE</scope>
    <source>
        <strain evidence="2">DSM 16372</strain>
    </source>
</reference>
<organism evidence="2 3">
    <name type="scientific">Methylobacterium hispanicum</name>
    <dbReference type="NCBI Taxonomy" id="270350"/>
    <lineage>
        <taxon>Bacteria</taxon>
        <taxon>Pseudomonadati</taxon>
        <taxon>Pseudomonadota</taxon>
        <taxon>Alphaproteobacteria</taxon>
        <taxon>Hyphomicrobiales</taxon>
        <taxon>Methylobacteriaceae</taxon>
        <taxon>Methylobacterium</taxon>
    </lineage>
</organism>
<reference evidence="2" key="1">
    <citation type="journal article" date="2016" name="Front. Microbiol.">
        <title>Genome Sequence of the Piezophilic, Mesophilic Sulfate-Reducing Bacterium Desulfovibrio indicus J2T.</title>
        <authorList>
            <person name="Cao J."/>
            <person name="Maignien L."/>
            <person name="Shao Z."/>
            <person name="Alain K."/>
            <person name="Jebbar M."/>
        </authorList>
    </citation>
    <scope>NUCLEOTIDE SEQUENCE</scope>
    <source>
        <strain evidence="2">DSM 16372</strain>
    </source>
</reference>
<dbReference type="AlphaFoldDB" id="A0AAV4ZLW5"/>
<evidence type="ECO:0000256" key="1">
    <source>
        <dbReference type="SAM" id="MobiDB-lite"/>
    </source>
</evidence>
<evidence type="ECO:0000313" key="2">
    <source>
        <dbReference type="EMBL" id="GJD89288.1"/>
    </source>
</evidence>
<dbReference type="EMBL" id="BPQO01000011">
    <property type="protein sequence ID" value="GJD89288.1"/>
    <property type="molecule type" value="Genomic_DNA"/>
</dbReference>
<proteinExistence type="predicted"/>
<comment type="caution">
    <text evidence="2">The sequence shown here is derived from an EMBL/GenBank/DDBJ whole genome shotgun (WGS) entry which is preliminary data.</text>
</comment>
<accession>A0AAV4ZLW5</accession>
<dbReference type="Proteomes" id="UP001055247">
    <property type="component" value="Unassembled WGS sequence"/>
</dbReference>
<sequence>MSNRRELYQSPNGDSWHLGREPENGRAFVIHQPNSPSGGRLRHVELGAFLSDGTGKPEQQALLRLIGTLVDVPPYADRTDGREPTRMLPSVP</sequence>
<protein>
    <submittedName>
        <fullName evidence="2">Uncharacterized protein</fullName>
    </submittedName>
</protein>
<feature type="region of interest" description="Disordered" evidence="1">
    <location>
        <begin position="1"/>
        <end position="24"/>
    </location>
</feature>
<name>A0AAV4ZLW5_9HYPH</name>
<gene>
    <name evidence="2" type="ORF">BHAOGJBA_2814</name>
</gene>
<keyword evidence="3" id="KW-1185">Reference proteome</keyword>